<dbReference type="InterPro" id="IPR037359">
    <property type="entry name" value="NST/OST"/>
</dbReference>
<dbReference type="InterPro" id="IPR027417">
    <property type="entry name" value="P-loop_NTPase"/>
</dbReference>
<proteinExistence type="predicted"/>
<dbReference type="SUPFAM" id="SSF52540">
    <property type="entry name" value="P-loop containing nucleoside triphosphate hydrolases"/>
    <property type="match status" value="1"/>
</dbReference>
<organism evidence="3">
    <name type="scientific">Salpingoeca rosetta (strain ATCC 50818 / BSB-021)</name>
    <dbReference type="NCBI Taxonomy" id="946362"/>
    <lineage>
        <taxon>Eukaryota</taxon>
        <taxon>Choanoflagellata</taxon>
        <taxon>Craspedida</taxon>
        <taxon>Salpingoecidae</taxon>
        <taxon>Salpingoeca</taxon>
    </lineage>
</organism>
<dbReference type="EMBL" id="GL832957">
    <property type="protein sequence ID" value="EGD78994.1"/>
    <property type="molecule type" value="Genomic_DNA"/>
</dbReference>
<evidence type="ECO:0000313" key="3">
    <source>
        <dbReference type="Proteomes" id="UP000007799"/>
    </source>
</evidence>
<gene>
    <name evidence="2" type="ORF">PTSG_01965</name>
</gene>
<dbReference type="Proteomes" id="UP000007799">
    <property type="component" value="Unassembled WGS sequence"/>
</dbReference>
<dbReference type="KEGG" id="sre:PTSG_01965"/>
<protein>
    <recommendedName>
        <fullName evidence="4">Sulfotransferase domain-containing protein</fullName>
    </recommendedName>
</protein>
<keyword evidence="1" id="KW-0808">Transferase</keyword>
<dbReference type="AlphaFoldDB" id="F2TZH0"/>
<name>F2TZH0_SALR5</name>
<sequence length="269" mass="30603">MYLSDRRSPWSLHEVLPHAAQVKLVLQIRDPVTRTLSGFRQGSPGDTVDEFAAVTSTELHLLHHCYNSSLQLAHPSPKTTGDSSNPFGITCNTGHHQYAALYRCVSALAESADGKALTQDRPWFQHFTRKGNKELLQQHVSLKLLKKYEGHVHRSIYVDQLINFLCAGFRPDQFIVVTTTELKADAEGVLHRIATALDRPSQLAAQARKRVLSGIHANMHRHSHTMPDAMERELQEFFQPYNQRLLDVLDFYGFVFNRTAMIHELNLQQ</sequence>
<dbReference type="GO" id="GO:0008146">
    <property type="term" value="F:sulfotransferase activity"/>
    <property type="evidence" value="ECO:0007669"/>
    <property type="project" value="InterPro"/>
</dbReference>
<evidence type="ECO:0000313" key="2">
    <source>
        <dbReference type="EMBL" id="EGD78994.1"/>
    </source>
</evidence>
<evidence type="ECO:0008006" key="4">
    <source>
        <dbReference type="Google" id="ProtNLM"/>
    </source>
</evidence>
<dbReference type="PANTHER" id="PTHR10605">
    <property type="entry name" value="HEPARAN SULFATE SULFOTRANSFERASE"/>
    <property type="match status" value="1"/>
</dbReference>
<keyword evidence="3" id="KW-1185">Reference proteome</keyword>
<dbReference type="RefSeq" id="XP_004997950.1">
    <property type="nucleotide sequence ID" value="XM_004997893.1"/>
</dbReference>
<evidence type="ECO:0000256" key="1">
    <source>
        <dbReference type="ARBA" id="ARBA00022679"/>
    </source>
</evidence>
<reference evidence="2" key="1">
    <citation type="submission" date="2009-08" db="EMBL/GenBank/DDBJ databases">
        <title>Annotation of Salpingoeca rosetta.</title>
        <authorList>
            <consortium name="The Broad Institute Genome Sequencing Platform"/>
            <person name="Russ C."/>
            <person name="Cuomo C."/>
            <person name="Burger G."/>
            <person name="Gray M.W."/>
            <person name="Holland P.W.H."/>
            <person name="King N."/>
            <person name="Lang F.B.F."/>
            <person name="Roger A.J."/>
            <person name="Ruiz-Trillo I."/>
            <person name="Young S.K."/>
            <person name="Zeng Q."/>
            <person name="Gargeya S."/>
            <person name="Alvarado L."/>
            <person name="Berlin A."/>
            <person name="Chapman S.B."/>
            <person name="Chen Z."/>
            <person name="Freedman E."/>
            <person name="Gellesch M."/>
            <person name="Goldberg J."/>
            <person name="Griggs A."/>
            <person name="Gujja S."/>
            <person name="Heilman E."/>
            <person name="Heiman D."/>
            <person name="Howarth C."/>
            <person name="Mehta T."/>
            <person name="Neiman D."/>
            <person name="Pearson M."/>
            <person name="Roberts A."/>
            <person name="Saif S."/>
            <person name="Shea T."/>
            <person name="Shenoy N."/>
            <person name="Sisk P."/>
            <person name="Stolte C."/>
            <person name="Sykes S."/>
            <person name="White J."/>
            <person name="Yandava C."/>
            <person name="Haas B."/>
            <person name="Nusbaum C."/>
            <person name="Birren B."/>
        </authorList>
    </citation>
    <scope>NUCLEOTIDE SEQUENCE [LARGE SCALE GENOMIC DNA]</scope>
    <source>
        <strain evidence="2">ATCC 50818</strain>
    </source>
</reference>
<dbReference type="PANTHER" id="PTHR10605:SF56">
    <property type="entry name" value="BIFUNCTIONAL HEPARAN SULFATE N-DEACETYLASE_N-SULFOTRANSFERASE"/>
    <property type="match status" value="1"/>
</dbReference>
<dbReference type="Gene3D" id="3.40.50.300">
    <property type="entry name" value="P-loop containing nucleotide triphosphate hydrolases"/>
    <property type="match status" value="1"/>
</dbReference>
<accession>F2TZH0</accession>
<dbReference type="GeneID" id="16078546"/>
<dbReference type="InParanoid" id="F2TZH0"/>